<dbReference type="PROSITE" id="PS50071">
    <property type="entry name" value="HOMEOBOX_2"/>
    <property type="match status" value="1"/>
</dbReference>
<feature type="compositionally biased region" description="Polar residues" evidence="5">
    <location>
        <begin position="313"/>
        <end position="322"/>
    </location>
</feature>
<evidence type="ECO:0000259" key="6">
    <source>
        <dbReference type="PROSITE" id="PS50071"/>
    </source>
</evidence>
<feature type="region of interest" description="Disordered" evidence="5">
    <location>
        <begin position="1236"/>
        <end position="1369"/>
    </location>
</feature>
<feature type="region of interest" description="Disordered" evidence="5">
    <location>
        <begin position="1212"/>
        <end position="1231"/>
    </location>
</feature>
<evidence type="ECO:0000256" key="2">
    <source>
        <dbReference type="ARBA" id="ARBA00023155"/>
    </source>
</evidence>
<evidence type="ECO:0000256" key="5">
    <source>
        <dbReference type="SAM" id="MobiDB-lite"/>
    </source>
</evidence>
<feature type="compositionally biased region" description="Polar residues" evidence="5">
    <location>
        <begin position="1297"/>
        <end position="1309"/>
    </location>
</feature>
<feature type="compositionally biased region" description="Low complexity" evidence="5">
    <location>
        <begin position="199"/>
        <end position="226"/>
    </location>
</feature>
<organism evidence="7 8">
    <name type="scientific">Trichobilharzia regenti</name>
    <name type="common">Nasal bird schistosome</name>
    <dbReference type="NCBI Taxonomy" id="157069"/>
    <lineage>
        <taxon>Eukaryota</taxon>
        <taxon>Metazoa</taxon>
        <taxon>Spiralia</taxon>
        <taxon>Lophotrochozoa</taxon>
        <taxon>Platyhelminthes</taxon>
        <taxon>Trematoda</taxon>
        <taxon>Digenea</taxon>
        <taxon>Strigeidida</taxon>
        <taxon>Schistosomatoidea</taxon>
        <taxon>Schistosomatidae</taxon>
        <taxon>Trichobilharzia</taxon>
    </lineage>
</organism>
<dbReference type="SMART" id="SM00389">
    <property type="entry name" value="HOX"/>
    <property type="match status" value="1"/>
</dbReference>
<dbReference type="InterPro" id="IPR009057">
    <property type="entry name" value="Homeodomain-like_sf"/>
</dbReference>
<dbReference type="GO" id="GO:0003677">
    <property type="term" value="F:DNA binding"/>
    <property type="evidence" value="ECO:0007669"/>
    <property type="project" value="UniProtKB-UniRule"/>
</dbReference>
<dbReference type="SMART" id="SM00355">
    <property type="entry name" value="ZnF_C2H2"/>
    <property type="match status" value="2"/>
</dbReference>
<feature type="compositionally biased region" description="Polar residues" evidence="5">
    <location>
        <begin position="1560"/>
        <end position="1572"/>
    </location>
</feature>
<feature type="compositionally biased region" description="Polar residues" evidence="5">
    <location>
        <begin position="1236"/>
        <end position="1258"/>
    </location>
</feature>
<protein>
    <recommendedName>
        <fullName evidence="6">Homeobox domain-containing protein</fullName>
    </recommendedName>
</protein>
<comment type="subcellular location">
    <subcellularLocation>
        <location evidence="4">Nucleus</location>
    </subcellularLocation>
</comment>
<evidence type="ECO:0000313" key="7">
    <source>
        <dbReference type="Proteomes" id="UP000050795"/>
    </source>
</evidence>
<dbReference type="GO" id="GO:0005634">
    <property type="term" value="C:nucleus"/>
    <property type="evidence" value="ECO:0007669"/>
    <property type="project" value="UniProtKB-SubCell"/>
</dbReference>
<feature type="compositionally biased region" description="Low complexity" evidence="5">
    <location>
        <begin position="246"/>
        <end position="263"/>
    </location>
</feature>
<feature type="compositionally biased region" description="Polar residues" evidence="5">
    <location>
        <begin position="1212"/>
        <end position="1225"/>
    </location>
</feature>
<proteinExistence type="predicted"/>
<sequence>MEQLHEPFLKQCIASLAMNNSILKQNPCDSFCLLKNDTNSNQQAAKTVSLVLTRLTNATGSYVHVLRCNVCDYLTLNPSTLKEHFRLRHPSSLGFLTYTCPHCSSMSTEKCLMEEHLRMYHRMTENPGTKLVERFHTPTSDVLSLNCVSPSTVSGNTLPFTLMNSNTATTQNNLAINLANAITAFQNVNKHQAQQTVVSAGSSASTTCTVSNVSTTKTTATAPTSVNLENPEQDVNTDSQVFQDGSVSSETLTSNSSNSAVSGSRRRKATTPGRICLSVSKTSNEGSSSEDTDMSSRETNQPMISSVKVESSLYDTSPSGKRTLSGLDEVDGQIKDGITPPKSKRLCRDSDNKVTDANTAKSVAVSKVTPLCLSIGNSITDSKQMPVVTFSSANVNGLNSVASPFLGQLIPLSSLPENVICSLSTALVHNPIKNSTNNITTINTEHHNEPSTAHNAPSAWLLTNPSSNLSCNLTQQTALNTLQPTLFVPVPALGDSPATSAIKVPQSSDNSVASIASSNCTGILRYPDIIEALKYMAANGSLISSINVPTSTYSTNLSMQVNNTVNAPDNSGRSQPASQIHPSNLSTSDSLAALVAHLTAANNPQVVSQTIGTHMPIRTSSATSTDNNLVDTLSFCPNSSSDVTNMSNFTALVSPAPVHTKFDGRCSDGSTSVSGSTPINNIETNGDVSFTSSDQALDMSVRSTTVSSEHSVIGASNLLKSGTDVNASSCKEENTLDQSTLNVVNNVADVINAALKGGLKQRLIQSIEVPVSSLFPNPAHCLSALASTIYGLPTVNETPIGSNNPDDKGNQNVNCQNECYNNPSTNKKPIINCSMVNSLQSSELDNKLTDSGNKSLQTSIASSTTANSPSTSSHIVSLAQLQAIMAVLANTSSVSISVPFTSTATTSSFSLMPTCTTTMSSLNSSNLSFQQLINPTTTSVPSSGTSVFINSPTVGSNLNISGSVSASETGNTSLISGLNNLTNVCGFTLTGASSLMNNTTYNPTVSNNLNAVSSNIKGITVPQGECISLTGILSGNVNSISTNSGHLGHTVMGNPALINFISASKSPVQSGVTLSSANAARLLSSLATSTTGANLLSVVNSGTVGTNTSMCGNTLLGTASLPSGSISLLDPQQTLFAAAAAAAQNIQKPGAINNAVNQIALASLKASSGCGKNIEPTAPVIGLLDPRTGLQLRVADASSAASTILTSANLSNCLNNTSYSNPPDSDQNETRLNETSRGITNDSDLNQTSELETGSNYDDQIDEEWEPEQDETCSVQGSAQHLFSNRNDRSGDKTTRESGTPNKNDQSGAENIYKNDISSNSLLTSGNKRSSGSTRTSGANSSNSRRGLASFNDANNQHQLRPHRQNFTPTQNRILTEWYQLHQAKPYPSTDDTKELANISGLSYSQVKKWFANKRARSTSSGLPKPTPPLAPDSSTDPSAAAAIVAAAVAAATSAVADVGQIMTSTPTTSGNTSSSVAAITSNIIDSDVSSSSSSVQPFPIKPKSVSFTSQSYSDLSALKIEKDKETEFVSGLISSHLKINQEDIKTVLLLSTQSNNNKSVNSDNLVHFSNINDKDEQVKNTLDDDNSTNNDNNRMELSDDSHTNKSNPVIMINSSLNLSDPISYSASSPPTLHVHINHKLNSPANRLDTLSSSSCSSSSSSSSTTSSASLSDDECHKQHKTISKEKINENTKNKSSTCNSDSALIIAEETNSDISNCFTPETEKISSPTDKDFNDENTSAVTIDLQNDKKVIKNGPVTLETS</sequence>
<feature type="compositionally biased region" description="Basic and acidic residues" evidence="5">
    <location>
        <begin position="1286"/>
        <end position="1296"/>
    </location>
</feature>
<dbReference type="Gene3D" id="3.30.160.60">
    <property type="entry name" value="Classic Zinc Finger"/>
    <property type="match status" value="1"/>
</dbReference>
<feature type="region of interest" description="Disordered" evidence="5">
    <location>
        <begin position="199"/>
        <end position="351"/>
    </location>
</feature>
<feature type="compositionally biased region" description="Acidic residues" evidence="5">
    <location>
        <begin position="1259"/>
        <end position="1271"/>
    </location>
</feature>
<feature type="compositionally biased region" description="Basic and acidic residues" evidence="5">
    <location>
        <begin position="1722"/>
        <end position="1735"/>
    </location>
</feature>
<dbReference type="InterPro" id="IPR013087">
    <property type="entry name" value="Znf_C2H2_type"/>
</dbReference>
<feature type="region of interest" description="Disordered" evidence="5">
    <location>
        <begin position="1718"/>
        <end position="1737"/>
    </location>
</feature>
<feature type="region of interest" description="Disordered" evidence="5">
    <location>
        <begin position="1649"/>
        <end position="1677"/>
    </location>
</feature>
<keyword evidence="2 4" id="KW-0371">Homeobox</keyword>
<dbReference type="Pfam" id="PF05920">
    <property type="entry name" value="Homeobox_KN"/>
    <property type="match status" value="1"/>
</dbReference>
<evidence type="ECO:0000256" key="1">
    <source>
        <dbReference type="ARBA" id="ARBA00023125"/>
    </source>
</evidence>
<feature type="compositionally biased region" description="Basic and acidic residues" evidence="5">
    <location>
        <begin position="1573"/>
        <end position="1583"/>
    </location>
</feature>
<dbReference type="InterPro" id="IPR001356">
    <property type="entry name" value="HD"/>
</dbReference>
<evidence type="ECO:0000313" key="8">
    <source>
        <dbReference type="WBParaSite" id="TREG1_18110.1"/>
    </source>
</evidence>
<dbReference type="SUPFAM" id="SSF46689">
    <property type="entry name" value="Homeodomain-like"/>
    <property type="match status" value="1"/>
</dbReference>
<dbReference type="PANTHER" id="PTHR11850">
    <property type="entry name" value="HOMEOBOX PROTEIN TRANSCRIPTION FACTORS"/>
    <property type="match status" value="1"/>
</dbReference>
<dbReference type="InterPro" id="IPR050224">
    <property type="entry name" value="TALE_homeobox"/>
</dbReference>
<feature type="region of interest" description="Disordered" evidence="5">
    <location>
        <begin position="1416"/>
        <end position="1437"/>
    </location>
</feature>
<feature type="compositionally biased region" description="Basic and acidic residues" evidence="5">
    <location>
        <begin position="1594"/>
        <end position="1604"/>
    </location>
</feature>
<evidence type="ECO:0000256" key="3">
    <source>
        <dbReference type="ARBA" id="ARBA00023242"/>
    </source>
</evidence>
<feature type="compositionally biased region" description="Polar residues" evidence="5">
    <location>
        <begin position="227"/>
        <end position="245"/>
    </location>
</feature>
<dbReference type="WBParaSite" id="TREG1_18110.1">
    <property type="protein sequence ID" value="TREG1_18110.1"/>
    <property type="gene ID" value="TREG1_18110"/>
</dbReference>
<dbReference type="InterPro" id="IPR008422">
    <property type="entry name" value="KN_HD"/>
</dbReference>
<feature type="compositionally biased region" description="Polar residues" evidence="5">
    <location>
        <begin position="1316"/>
        <end position="1345"/>
    </location>
</feature>
<keyword evidence="1 4" id="KW-0238">DNA-binding</keyword>
<keyword evidence="3 4" id="KW-0539">Nucleus</keyword>
<reference evidence="7" key="1">
    <citation type="submission" date="2022-06" db="EMBL/GenBank/DDBJ databases">
        <authorList>
            <person name="Berger JAMES D."/>
            <person name="Berger JAMES D."/>
        </authorList>
    </citation>
    <scope>NUCLEOTIDE SEQUENCE [LARGE SCALE GENOMIC DNA]</scope>
</reference>
<dbReference type="Gene3D" id="1.10.10.60">
    <property type="entry name" value="Homeodomain-like"/>
    <property type="match status" value="1"/>
</dbReference>
<feature type="region of interest" description="Disordered" evidence="5">
    <location>
        <begin position="563"/>
        <end position="584"/>
    </location>
</feature>
<dbReference type="CDD" id="cd00086">
    <property type="entry name" value="homeodomain"/>
    <property type="match status" value="1"/>
</dbReference>
<accession>A0AA85J7L9</accession>
<feature type="DNA-binding region" description="Homeobox" evidence="4">
    <location>
        <begin position="1360"/>
        <end position="1422"/>
    </location>
</feature>
<dbReference type="GO" id="GO:0006355">
    <property type="term" value="P:regulation of DNA-templated transcription"/>
    <property type="evidence" value="ECO:0007669"/>
    <property type="project" value="InterPro"/>
</dbReference>
<feature type="region of interest" description="Disordered" evidence="5">
    <location>
        <begin position="1560"/>
        <end position="1609"/>
    </location>
</feature>
<keyword evidence="7" id="KW-1185">Reference proteome</keyword>
<evidence type="ECO:0000256" key="4">
    <source>
        <dbReference type="PROSITE-ProRule" id="PRU00108"/>
    </source>
</evidence>
<feature type="compositionally biased region" description="Polar residues" evidence="5">
    <location>
        <begin position="1352"/>
        <end position="1369"/>
    </location>
</feature>
<feature type="compositionally biased region" description="Polar residues" evidence="5">
    <location>
        <begin position="1272"/>
        <end position="1285"/>
    </location>
</feature>
<feature type="compositionally biased region" description="Low complexity" evidence="5">
    <location>
        <begin position="1649"/>
        <end position="1671"/>
    </location>
</feature>
<dbReference type="Proteomes" id="UP000050795">
    <property type="component" value="Unassembled WGS sequence"/>
</dbReference>
<reference evidence="8" key="2">
    <citation type="submission" date="2023-11" db="UniProtKB">
        <authorList>
            <consortium name="WormBaseParasite"/>
        </authorList>
    </citation>
    <scope>IDENTIFICATION</scope>
</reference>
<name>A0AA85J7L9_TRIRE</name>
<feature type="domain" description="Homeobox" evidence="6">
    <location>
        <begin position="1358"/>
        <end position="1421"/>
    </location>
</feature>